<gene>
    <name evidence="5" type="ORF">MNBD_ALPHA03-502</name>
</gene>
<evidence type="ECO:0000256" key="2">
    <source>
        <dbReference type="ARBA" id="ARBA00022989"/>
    </source>
</evidence>
<reference evidence="5" key="1">
    <citation type="submission" date="2018-06" db="EMBL/GenBank/DDBJ databases">
        <authorList>
            <person name="Zhirakovskaya E."/>
        </authorList>
    </citation>
    <scope>NUCLEOTIDE SEQUENCE</scope>
</reference>
<keyword evidence="3 4" id="KW-0472">Membrane</keyword>
<feature type="transmembrane region" description="Helical" evidence="4">
    <location>
        <begin position="70"/>
        <end position="90"/>
    </location>
</feature>
<dbReference type="EMBL" id="UOFW01000164">
    <property type="protein sequence ID" value="VAX06473.1"/>
    <property type="molecule type" value="Genomic_DNA"/>
</dbReference>
<sequence length="164" mass="18841">MNNHLVKTRRIWQSFFRDAKKMLRLAREAEPRISVIVILLSIVQSLFPVAAAWLLKQLLDAVVIYFETPIALLFRQVGLFAAGYVVIFSLQKTITLLEQYTRGELQRSIGLLLRGNVYRQTLSFEGIAYLENPEYHDLGSFGKINKCSTRNCLKRNPKNNIISP</sequence>
<feature type="transmembrane region" description="Helical" evidence="4">
    <location>
        <begin position="33"/>
        <end position="55"/>
    </location>
</feature>
<dbReference type="Gene3D" id="1.20.1560.10">
    <property type="entry name" value="ABC transporter type 1, transmembrane domain"/>
    <property type="match status" value="1"/>
</dbReference>
<dbReference type="GO" id="GO:0005524">
    <property type="term" value="F:ATP binding"/>
    <property type="evidence" value="ECO:0007669"/>
    <property type="project" value="InterPro"/>
</dbReference>
<proteinExistence type="predicted"/>
<protein>
    <submittedName>
        <fullName evidence="5">Uncharacterized protein</fullName>
    </submittedName>
</protein>
<dbReference type="GO" id="GO:0016020">
    <property type="term" value="C:membrane"/>
    <property type="evidence" value="ECO:0007669"/>
    <property type="project" value="InterPro"/>
</dbReference>
<evidence type="ECO:0000256" key="1">
    <source>
        <dbReference type="ARBA" id="ARBA00022692"/>
    </source>
</evidence>
<organism evidence="5">
    <name type="scientific">hydrothermal vent metagenome</name>
    <dbReference type="NCBI Taxonomy" id="652676"/>
    <lineage>
        <taxon>unclassified sequences</taxon>
        <taxon>metagenomes</taxon>
        <taxon>ecological metagenomes</taxon>
    </lineage>
</organism>
<accession>A0A3B1B3E3</accession>
<keyword evidence="2 4" id="KW-1133">Transmembrane helix</keyword>
<name>A0A3B1B3E3_9ZZZZ</name>
<keyword evidence="1 4" id="KW-0812">Transmembrane</keyword>
<dbReference type="AlphaFoldDB" id="A0A3B1B3E3"/>
<evidence type="ECO:0000256" key="3">
    <source>
        <dbReference type="ARBA" id="ARBA00023136"/>
    </source>
</evidence>
<dbReference type="SUPFAM" id="SSF90123">
    <property type="entry name" value="ABC transporter transmembrane region"/>
    <property type="match status" value="1"/>
</dbReference>
<evidence type="ECO:0000313" key="5">
    <source>
        <dbReference type="EMBL" id="VAX06473.1"/>
    </source>
</evidence>
<dbReference type="InterPro" id="IPR036640">
    <property type="entry name" value="ABC1_TM_sf"/>
</dbReference>
<evidence type="ECO:0000256" key="4">
    <source>
        <dbReference type="SAM" id="Phobius"/>
    </source>
</evidence>